<dbReference type="InterPro" id="IPR054077">
    <property type="entry name" value="TMEM181_GOLD"/>
</dbReference>
<keyword evidence="4 5" id="KW-0472">Membrane</keyword>
<evidence type="ECO:0000256" key="1">
    <source>
        <dbReference type="ARBA" id="ARBA00004141"/>
    </source>
</evidence>
<evidence type="ECO:0000259" key="7">
    <source>
        <dbReference type="Pfam" id="PF21885"/>
    </source>
</evidence>
<dbReference type="Pfam" id="PF06664">
    <property type="entry name" value="WLS-like_TM"/>
    <property type="match status" value="1"/>
</dbReference>
<keyword evidence="2 5" id="KW-0812">Transmembrane</keyword>
<organism evidence="8">
    <name type="scientific">Darwinula stevensoni</name>
    <dbReference type="NCBI Taxonomy" id="69355"/>
    <lineage>
        <taxon>Eukaryota</taxon>
        <taxon>Metazoa</taxon>
        <taxon>Ecdysozoa</taxon>
        <taxon>Arthropoda</taxon>
        <taxon>Crustacea</taxon>
        <taxon>Oligostraca</taxon>
        <taxon>Ostracoda</taxon>
        <taxon>Podocopa</taxon>
        <taxon>Podocopida</taxon>
        <taxon>Darwinulocopina</taxon>
        <taxon>Darwinuloidea</taxon>
        <taxon>Darwinulidae</taxon>
        <taxon>Darwinula</taxon>
    </lineage>
</organism>
<evidence type="ECO:0000256" key="3">
    <source>
        <dbReference type="ARBA" id="ARBA00022989"/>
    </source>
</evidence>
<evidence type="ECO:0000313" key="8">
    <source>
        <dbReference type="EMBL" id="CAD7244099.1"/>
    </source>
</evidence>
<feature type="domain" description="TMEM181 GOLD" evidence="7">
    <location>
        <begin position="104"/>
        <end position="215"/>
    </location>
</feature>
<feature type="transmembrane region" description="Helical" evidence="5">
    <location>
        <begin position="59"/>
        <end position="78"/>
    </location>
</feature>
<evidence type="ECO:0008006" key="10">
    <source>
        <dbReference type="Google" id="ProtNLM"/>
    </source>
</evidence>
<evidence type="ECO:0000313" key="9">
    <source>
        <dbReference type="Proteomes" id="UP000677054"/>
    </source>
</evidence>
<feature type="transmembrane region" description="Helical" evidence="5">
    <location>
        <begin position="459"/>
        <end position="478"/>
    </location>
</feature>
<dbReference type="GO" id="GO:0016020">
    <property type="term" value="C:membrane"/>
    <property type="evidence" value="ECO:0007669"/>
    <property type="project" value="UniProtKB-SubCell"/>
</dbReference>
<feature type="domain" description="Wntless-like transmembrane" evidence="6">
    <location>
        <begin position="244"/>
        <end position="480"/>
    </location>
</feature>
<dbReference type="GO" id="GO:0015643">
    <property type="term" value="F:toxic substance binding"/>
    <property type="evidence" value="ECO:0007669"/>
    <property type="project" value="InterPro"/>
</dbReference>
<evidence type="ECO:0000259" key="6">
    <source>
        <dbReference type="Pfam" id="PF06664"/>
    </source>
</evidence>
<dbReference type="InterPro" id="IPR040416">
    <property type="entry name" value="TMEM181"/>
</dbReference>
<proteinExistence type="predicted"/>
<dbReference type="PANTHER" id="PTHR31918">
    <property type="entry name" value="TRANSMEMBRANE PROTEIN 181"/>
    <property type="match status" value="1"/>
</dbReference>
<evidence type="ECO:0000256" key="4">
    <source>
        <dbReference type="ARBA" id="ARBA00023136"/>
    </source>
</evidence>
<dbReference type="AlphaFoldDB" id="A0A7R8X633"/>
<dbReference type="InterPro" id="IPR047843">
    <property type="entry name" value="WLS-like_TM"/>
</dbReference>
<gene>
    <name evidence="8" type="ORF">DSTB1V02_LOCUS4001</name>
</gene>
<dbReference type="PANTHER" id="PTHR31918:SF1">
    <property type="entry name" value="TRANSMEMBRANE PROTEIN 181"/>
    <property type="match status" value="1"/>
</dbReference>
<name>A0A7R8X633_9CRUS</name>
<feature type="transmembrane region" description="Helical" evidence="5">
    <location>
        <begin position="290"/>
        <end position="313"/>
    </location>
</feature>
<feature type="transmembrane region" description="Helical" evidence="5">
    <location>
        <begin position="416"/>
        <end position="438"/>
    </location>
</feature>
<feature type="transmembrane region" description="Helical" evidence="5">
    <location>
        <begin position="319"/>
        <end position="340"/>
    </location>
</feature>
<keyword evidence="9" id="KW-1185">Reference proteome</keyword>
<dbReference type="Proteomes" id="UP000677054">
    <property type="component" value="Unassembled WGS sequence"/>
</dbReference>
<dbReference type="EMBL" id="CAJPEV010000560">
    <property type="protein sequence ID" value="CAG0886472.1"/>
    <property type="molecule type" value="Genomic_DNA"/>
</dbReference>
<feature type="transmembrane region" description="Helical" evidence="5">
    <location>
        <begin position="252"/>
        <end position="270"/>
    </location>
</feature>
<sequence>MASELGFTVDTFGMKLRNGISEVKGMFSEFTKYISPAYHHDRCERSVQMRLYSMSKREFLLVFLAFFALLAVALLIGLSGPEITITEKREAWELKPNVSDVSTGPFLIRSPKFSTYARQLWVIAKIVIQDRPGESFTTKFQVSVGIEGVTSDHTSRVLRPDTAHNRSHELRCANGECEEVNVAHLGFLSFPSYVLNIRFYGLQHHSVSNVIFYVRLLPIPLQPNLLRSFDIDKIFSSLQFKCYNPSFSQLELWFRLVFLVLAFLFACWFVHKMRRFYFQDWALEQKWMALLLPLLFLYNDPTFSLVFLFHSAIPSILDATFQATFLSALLLFWLCVYHGLRQNERNFWTFYLPKLIIVGCLWTSATAMSIWLTTNQLRDPTYSYQVDPTHFQVSHYSNTQPVDDDLHPSQNARLKFTTLLMLVVLSISISITILRFGVGVLEDQFVSQLNTTYGSSAEFLAFYALLNLYLFTMAWVYAPADRPIFDMRVMKDNPSFSMVNDSDEDILYASEDECRKPLTGLGLRGDDDEESD</sequence>
<comment type="subcellular location">
    <subcellularLocation>
        <location evidence="1">Membrane</location>
        <topology evidence="1">Multi-pass membrane protein</topology>
    </subcellularLocation>
</comment>
<dbReference type="EMBL" id="LR900077">
    <property type="protein sequence ID" value="CAD7244099.1"/>
    <property type="molecule type" value="Genomic_DNA"/>
</dbReference>
<evidence type="ECO:0000256" key="5">
    <source>
        <dbReference type="SAM" id="Phobius"/>
    </source>
</evidence>
<evidence type="ECO:0000256" key="2">
    <source>
        <dbReference type="ARBA" id="ARBA00022692"/>
    </source>
</evidence>
<reference evidence="8" key="1">
    <citation type="submission" date="2020-11" db="EMBL/GenBank/DDBJ databases">
        <authorList>
            <person name="Tran Van P."/>
        </authorList>
    </citation>
    <scope>NUCLEOTIDE SEQUENCE</scope>
</reference>
<dbReference type="Pfam" id="PF21885">
    <property type="entry name" value="TMEM181_GOLD"/>
    <property type="match status" value="1"/>
</dbReference>
<dbReference type="OrthoDB" id="28186at2759"/>
<accession>A0A7R8X633</accession>
<feature type="transmembrane region" description="Helical" evidence="5">
    <location>
        <begin position="352"/>
        <end position="372"/>
    </location>
</feature>
<keyword evidence="3 5" id="KW-1133">Transmembrane helix</keyword>
<protein>
    <recommendedName>
        <fullName evidence="10">Transmembrane protein 181</fullName>
    </recommendedName>
</protein>